<evidence type="ECO:0000313" key="2">
    <source>
        <dbReference type="Proteomes" id="UP001374584"/>
    </source>
</evidence>
<sequence>MSCKSFLTCLVTWNISSFKQVDLYWTIKVYLRCGFQLINIPNIWKFIVISFKKKSKSKTSKTAKSSSIW</sequence>
<protein>
    <submittedName>
        <fullName evidence="1">Uncharacterized protein</fullName>
    </submittedName>
</protein>
<evidence type="ECO:0000313" key="1">
    <source>
        <dbReference type="EMBL" id="KAK7354109.1"/>
    </source>
</evidence>
<comment type="caution">
    <text evidence="1">The sequence shown here is derived from an EMBL/GenBank/DDBJ whole genome shotgun (WGS) entry which is preliminary data.</text>
</comment>
<dbReference type="Proteomes" id="UP001374584">
    <property type="component" value="Unassembled WGS sequence"/>
</dbReference>
<reference evidence="1 2" key="1">
    <citation type="submission" date="2024-01" db="EMBL/GenBank/DDBJ databases">
        <title>The genomes of 5 underutilized Papilionoideae crops provide insights into root nodulation and disease resistanc.</title>
        <authorList>
            <person name="Jiang F."/>
        </authorList>
    </citation>
    <scope>NUCLEOTIDE SEQUENCE [LARGE SCALE GENOMIC DNA]</scope>
    <source>
        <strain evidence="1">JINMINGXINNONG_FW02</strain>
        <tissue evidence="1">Leaves</tissue>
    </source>
</reference>
<accession>A0AAN9R0S9</accession>
<keyword evidence="2" id="KW-1185">Reference proteome</keyword>
<proteinExistence type="predicted"/>
<name>A0AAN9R0S9_PHACN</name>
<dbReference type="AlphaFoldDB" id="A0AAN9R0S9"/>
<gene>
    <name evidence="1" type="ORF">VNO80_19567</name>
</gene>
<organism evidence="1 2">
    <name type="scientific">Phaseolus coccineus</name>
    <name type="common">Scarlet runner bean</name>
    <name type="synonym">Phaseolus multiflorus</name>
    <dbReference type="NCBI Taxonomy" id="3886"/>
    <lineage>
        <taxon>Eukaryota</taxon>
        <taxon>Viridiplantae</taxon>
        <taxon>Streptophyta</taxon>
        <taxon>Embryophyta</taxon>
        <taxon>Tracheophyta</taxon>
        <taxon>Spermatophyta</taxon>
        <taxon>Magnoliopsida</taxon>
        <taxon>eudicotyledons</taxon>
        <taxon>Gunneridae</taxon>
        <taxon>Pentapetalae</taxon>
        <taxon>rosids</taxon>
        <taxon>fabids</taxon>
        <taxon>Fabales</taxon>
        <taxon>Fabaceae</taxon>
        <taxon>Papilionoideae</taxon>
        <taxon>50 kb inversion clade</taxon>
        <taxon>NPAAA clade</taxon>
        <taxon>indigoferoid/millettioid clade</taxon>
        <taxon>Phaseoleae</taxon>
        <taxon>Phaseolus</taxon>
    </lineage>
</organism>
<dbReference type="EMBL" id="JAYMYR010000007">
    <property type="protein sequence ID" value="KAK7354109.1"/>
    <property type="molecule type" value="Genomic_DNA"/>
</dbReference>